<dbReference type="Proteomes" id="UP000789901">
    <property type="component" value="Unassembled WGS sequence"/>
</dbReference>
<protein>
    <submittedName>
        <fullName evidence="1">1054_t:CDS:1</fullName>
    </submittedName>
</protein>
<proteinExistence type="predicted"/>
<comment type="caution">
    <text evidence="1">The sequence shown here is derived from an EMBL/GenBank/DDBJ whole genome shotgun (WGS) entry which is preliminary data.</text>
</comment>
<organism evidence="1 2">
    <name type="scientific">Gigaspora margarita</name>
    <dbReference type="NCBI Taxonomy" id="4874"/>
    <lineage>
        <taxon>Eukaryota</taxon>
        <taxon>Fungi</taxon>
        <taxon>Fungi incertae sedis</taxon>
        <taxon>Mucoromycota</taxon>
        <taxon>Glomeromycotina</taxon>
        <taxon>Glomeromycetes</taxon>
        <taxon>Diversisporales</taxon>
        <taxon>Gigasporaceae</taxon>
        <taxon>Gigaspora</taxon>
    </lineage>
</organism>
<keyword evidence="2" id="KW-1185">Reference proteome</keyword>
<sequence>MGKQPHHLLEFIIMLEEKANKKLVYRHLKNCIYFKQKYSESEQEEILEKSDKLVLVASNPIQKNSDDNSKAFLSKNSIVNIRKNTIDCYCLRSLDEDQQKHLEQLILKATVENPEIKVLFEVIYPLLIKLPSRKQLNDQILKESIQKITKSTKEIVQNNKNRVTLAYDS</sequence>
<evidence type="ECO:0000313" key="2">
    <source>
        <dbReference type="Proteomes" id="UP000789901"/>
    </source>
</evidence>
<dbReference type="EMBL" id="CAJVQB010061531">
    <property type="protein sequence ID" value="CAG8839900.1"/>
    <property type="molecule type" value="Genomic_DNA"/>
</dbReference>
<reference evidence="1 2" key="1">
    <citation type="submission" date="2021-06" db="EMBL/GenBank/DDBJ databases">
        <authorList>
            <person name="Kallberg Y."/>
            <person name="Tangrot J."/>
            <person name="Rosling A."/>
        </authorList>
    </citation>
    <scope>NUCLEOTIDE SEQUENCE [LARGE SCALE GENOMIC DNA]</scope>
    <source>
        <strain evidence="1 2">120-4 pot B 10/14</strain>
    </source>
</reference>
<name>A0ABN7WSP2_GIGMA</name>
<evidence type="ECO:0000313" key="1">
    <source>
        <dbReference type="EMBL" id="CAG8839900.1"/>
    </source>
</evidence>
<gene>
    <name evidence="1" type="ORF">GMARGA_LOCUS34657</name>
</gene>
<accession>A0ABN7WSP2</accession>